<dbReference type="EMBL" id="JAATHJ010000039">
    <property type="protein sequence ID" value="NJP39121.1"/>
    <property type="molecule type" value="Genomic_DNA"/>
</dbReference>
<dbReference type="GO" id="GO:0016810">
    <property type="term" value="F:hydrolase activity, acting on carbon-nitrogen (but not peptide) bonds"/>
    <property type="evidence" value="ECO:0007669"/>
    <property type="project" value="InterPro"/>
</dbReference>
<dbReference type="InterPro" id="IPR011059">
    <property type="entry name" value="Metal-dep_hydrolase_composite"/>
</dbReference>
<dbReference type="NCBIfam" id="NF006056">
    <property type="entry name" value="PRK08204.1"/>
    <property type="match status" value="1"/>
</dbReference>
<comment type="caution">
    <text evidence="2">The sequence shown here is derived from an EMBL/GenBank/DDBJ whole genome shotgun (WGS) entry which is preliminary data.</text>
</comment>
<organism evidence="2 3">
    <name type="scientific">Alkalicoccus luteus</name>
    <dbReference type="NCBI Taxonomy" id="1237094"/>
    <lineage>
        <taxon>Bacteria</taxon>
        <taxon>Bacillati</taxon>
        <taxon>Bacillota</taxon>
        <taxon>Bacilli</taxon>
        <taxon>Bacillales</taxon>
        <taxon>Bacillaceae</taxon>
        <taxon>Alkalicoccus</taxon>
    </lineage>
</organism>
<dbReference type="SUPFAM" id="SSF51556">
    <property type="entry name" value="Metallo-dependent hydrolases"/>
    <property type="match status" value="1"/>
</dbReference>
<name>A0A969PVH0_9BACI</name>
<keyword evidence="3" id="KW-1185">Reference proteome</keyword>
<dbReference type="Gene3D" id="3.20.20.140">
    <property type="entry name" value="Metal-dependent hydrolases"/>
    <property type="match status" value="1"/>
</dbReference>
<evidence type="ECO:0000313" key="2">
    <source>
        <dbReference type="EMBL" id="NJP39121.1"/>
    </source>
</evidence>
<dbReference type="InterPro" id="IPR032466">
    <property type="entry name" value="Metal_Hydrolase"/>
</dbReference>
<evidence type="ECO:0000313" key="3">
    <source>
        <dbReference type="Proteomes" id="UP000752012"/>
    </source>
</evidence>
<dbReference type="Pfam" id="PF01979">
    <property type="entry name" value="Amidohydro_1"/>
    <property type="match status" value="1"/>
</dbReference>
<accession>A0A969PVH0</accession>
<dbReference type="SUPFAM" id="SSF51338">
    <property type="entry name" value="Composite domain of metallo-dependent hydrolases"/>
    <property type="match status" value="1"/>
</dbReference>
<evidence type="ECO:0000259" key="1">
    <source>
        <dbReference type="Pfam" id="PF01979"/>
    </source>
</evidence>
<dbReference type="AlphaFoldDB" id="A0A969PVH0"/>
<dbReference type="InterPro" id="IPR006680">
    <property type="entry name" value="Amidohydro-rel"/>
</dbReference>
<gene>
    <name evidence="2" type="ORF">HCN83_16240</name>
</gene>
<proteinExistence type="predicted"/>
<dbReference type="Proteomes" id="UP000752012">
    <property type="component" value="Unassembled WGS sequence"/>
</dbReference>
<dbReference type="Gene3D" id="2.30.40.10">
    <property type="entry name" value="Urease, subunit C, domain 1"/>
    <property type="match status" value="1"/>
</dbReference>
<sequence>MSKKLIKGGMILTMDPAKGDFKKGDILIEDGKIVDVHHEIQAEDCEVIDAENMIVMPGFVDSHRHTWESVIRNTGADWSLQKYLGSIYYGNIGSKRRPQDDYIGNLLGALEALEAGVTTILDWTMIISKDHAEEMIRGLKESNIRGVFAYGCPGDGDYWNRESTLTNGDDARSIANQYFSSKDQRLTMGLAIRGPEFCSWDTSVEEIKLARELDGVASMHLGFGTWGAIDRSIEKLNNAGLLGSDLNFAHANAVSPEEMKLLAEHGGSVSVTPEVEMAMGHGYPATGLSLENGVKPALGVDVVTSTGGDMFAQMKFALQAERSRINDQLLAKGEMPGPPLNIHARQVLEMATIDSAKALKLDHKTGSLTPGKEADIIMIRTDDLNLFPVNDPLGAVVTSTHTGNVDSVFVSGEAVKRNGKMIGLDYKSLRKQAVEARNHIYNEFGNPDELWLHENNK</sequence>
<dbReference type="RefSeq" id="WP_168009244.1">
    <property type="nucleotide sequence ID" value="NZ_JAATHJ010000039.1"/>
</dbReference>
<reference evidence="2 3" key="1">
    <citation type="submission" date="2020-03" db="EMBL/GenBank/DDBJ databases">
        <title>Assessment of the enzymatic potential of alkaline-tolerant lipase obtained from Bacillus luteus H11 (technogenic soil) for the bioremediation of saline soils contaminated with petroleum substances.</title>
        <authorList>
            <person name="Kalwasinska A."/>
        </authorList>
    </citation>
    <scope>NUCLEOTIDE SEQUENCE [LARGE SCALE GENOMIC DNA]</scope>
    <source>
        <strain evidence="2 3">H11</strain>
    </source>
</reference>
<protein>
    <submittedName>
        <fullName evidence="2">Amidohydrolase family protein</fullName>
    </submittedName>
</protein>
<dbReference type="PANTHER" id="PTHR43794:SF5">
    <property type="entry name" value="CHLOROHYDROLASE FAMILY PROTEIN"/>
    <property type="match status" value="1"/>
</dbReference>
<dbReference type="InterPro" id="IPR050287">
    <property type="entry name" value="MTA/SAH_deaminase"/>
</dbReference>
<feature type="domain" description="Amidohydrolase-related" evidence="1">
    <location>
        <begin position="54"/>
        <end position="415"/>
    </location>
</feature>
<dbReference type="PANTHER" id="PTHR43794">
    <property type="entry name" value="AMINOHYDROLASE SSNA-RELATED"/>
    <property type="match status" value="1"/>
</dbReference>